<organism evidence="2 3">
    <name type="scientific">Pseudotenacibaculum haliotis</name>
    <dbReference type="NCBI Taxonomy" id="1862138"/>
    <lineage>
        <taxon>Bacteria</taxon>
        <taxon>Pseudomonadati</taxon>
        <taxon>Bacteroidota</taxon>
        <taxon>Flavobacteriia</taxon>
        <taxon>Flavobacteriales</taxon>
        <taxon>Flavobacteriaceae</taxon>
        <taxon>Pseudotenacibaculum</taxon>
    </lineage>
</organism>
<keyword evidence="1" id="KW-0472">Membrane</keyword>
<feature type="transmembrane region" description="Helical" evidence="1">
    <location>
        <begin position="7"/>
        <end position="27"/>
    </location>
</feature>
<feature type="transmembrane region" description="Helical" evidence="1">
    <location>
        <begin position="47"/>
        <end position="66"/>
    </location>
</feature>
<sequence>MGSIRKEITIGFIISLLATAAGIFLYMQYFSRYGFEETWQMIKEGNLYSSVLALAALPNLFVFFVFIKKKQDYRARGVLMASILTALITFVLKFI</sequence>
<name>A0ABW5LXZ3_9FLAO</name>
<evidence type="ECO:0000313" key="3">
    <source>
        <dbReference type="Proteomes" id="UP001597508"/>
    </source>
</evidence>
<evidence type="ECO:0000256" key="1">
    <source>
        <dbReference type="SAM" id="Phobius"/>
    </source>
</evidence>
<proteinExistence type="predicted"/>
<keyword evidence="1" id="KW-1133">Transmembrane helix</keyword>
<dbReference type="EMBL" id="JBHULH010000012">
    <property type="protein sequence ID" value="MFD2568859.1"/>
    <property type="molecule type" value="Genomic_DNA"/>
</dbReference>
<dbReference type="RefSeq" id="WP_379667565.1">
    <property type="nucleotide sequence ID" value="NZ_JBHULH010000012.1"/>
</dbReference>
<reference evidence="3" key="1">
    <citation type="journal article" date="2019" name="Int. J. Syst. Evol. Microbiol.">
        <title>The Global Catalogue of Microorganisms (GCM) 10K type strain sequencing project: providing services to taxonomists for standard genome sequencing and annotation.</title>
        <authorList>
            <consortium name="The Broad Institute Genomics Platform"/>
            <consortium name="The Broad Institute Genome Sequencing Center for Infectious Disease"/>
            <person name="Wu L."/>
            <person name="Ma J."/>
        </authorList>
    </citation>
    <scope>NUCLEOTIDE SEQUENCE [LARGE SCALE GENOMIC DNA]</scope>
    <source>
        <strain evidence="3">KCTC 52127</strain>
    </source>
</reference>
<keyword evidence="3" id="KW-1185">Reference proteome</keyword>
<gene>
    <name evidence="2" type="ORF">ACFSRZ_15900</name>
</gene>
<dbReference type="Proteomes" id="UP001597508">
    <property type="component" value="Unassembled WGS sequence"/>
</dbReference>
<protein>
    <submittedName>
        <fullName evidence="2">Uncharacterized protein</fullName>
    </submittedName>
</protein>
<keyword evidence="1" id="KW-0812">Transmembrane</keyword>
<accession>A0ABW5LXZ3</accession>
<evidence type="ECO:0000313" key="2">
    <source>
        <dbReference type="EMBL" id="MFD2568859.1"/>
    </source>
</evidence>
<feature type="transmembrane region" description="Helical" evidence="1">
    <location>
        <begin position="78"/>
        <end position="94"/>
    </location>
</feature>
<comment type="caution">
    <text evidence="2">The sequence shown here is derived from an EMBL/GenBank/DDBJ whole genome shotgun (WGS) entry which is preliminary data.</text>
</comment>